<feature type="compositionally biased region" description="Basic residues" evidence="1">
    <location>
        <begin position="69"/>
        <end position="83"/>
    </location>
</feature>
<evidence type="ECO:0000313" key="3">
    <source>
        <dbReference type="Proteomes" id="UP001497457"/>
    </source>
</evidence>
<feature type="compositionally biased region" description="Basic and acidic residues" evidence="1">
    <location>
        <begin position="107"/>
        <end position="123"/>
    </location>
</feature>
<name>A0ABC8Y6R6_9POAL</name>
<dbReference type="Proteomes" id="UP001497457">
    <property type="component" value="Chromosome 16b"/>
</dbReference>
<feature type="region of interest" description="Disordered" evidence="1">
    <location>
        <begin position="284"/>
        <end position="306"/>
    </location>
</feature>
<organism evidence="2 3">
    <name type="scientific">Urochloa decumbens</name>
    <dbReference type="NCBI Taxonomy" id="240449"/>
    <lineage>
        <taxon>Eukaryota</taxon>
        <taxon>Viridiplantae</taxon>
        <taxon>Streptophyta</taxon>
        <taxon>Embryophyta</taxon>
        <taxon>Tracheophyta</taxon>
        <taxon>Spermatophyta</taxon>
        <taxon>Magnoliopsida</taxon>
        <taxon>Liliopsida</taxon>
        <taxon>Poales</taxon>
        <taxon>Poaceae</taxon>
        <taxon>PACMAD clade</taxon>
        <taxon>Panicoideae</taxon>
        <taxon>Panicodae</taxon>
        <taxon>Paniceae</taxon>
        <taxon>Melinidinae</taxon>
        <taxon>Urochloa</taxon>
    </lineage>
</organism>
<proteinExistence type="predicted"/>
<evidence type="ECO:0000313" key="2">
    <source>
        <dbReference type="EMBL" id="CAL4938158.1"/>
    </source>
</evidence>
<feature type="region of interest" description="Disordered" evidence="1">
    <location>
        <begin position="1"/>
        <end position="144"/>
    </location>
</feature>
<feature type="compositionally biased region" description="Basic and acidic residues" evidence="1">
    <location>
        <begin position="9"/>
        <end position="29"/>
    </location>
</feature>
<sequence>MLCSQAADESSRSHLPGVHEDGTARDRPDPIPPVRVSSAAAAAAEPLHAPEVLGAGEAAPVRDAAAERVHRRHLHRHGRRRAARHVDDGREQRLRRHRGVAPVPAEAVHEPTRERAEQVRDGGDPQPVGGAVQETGGGGGAAAEAGCAAHLEAEHAAAVPRARHRPRRRRRGQELLHAAPLVSAVSLVVDDREERAPGMRVVEDGADVGGEELDVREPAAVEALGVAGGEAQHRGAARGPEAVGVDGVHEEGRRPELGVAAAAGEEPERRLVGPVRGHVRVLGAHDLEPLLQPPDQQQSDAHPPARKQIKRLVPRSMVQC</sequence>
<keyword evidence="3" id="KW-1185">Reference proteome</keyword>
<gene>
    <name evidence="2" type="ORF">URODEC1_LOCUS31026</name>
</gene>
<feature type="compositionally biased region" description="Basic residues" evidence="1">
    <location>
        <begin position="161"/>
        <end position="171"/>
    </location>
</feature>
<accession>A0ABC8Y6R6</accession>
<protein>
    <submittedName>
        <fullName evidence="2">Uncharacterized protein</fullName>
    </submittedName>
</protein>
<feature type="region of interest" description="Disordered" evidence="1">
    <location>
        <begin position="156"/>
        <end position="175"/>
    </location>
</feature>
<feature type="compositionally biased region" description="Low complexity" evidence="1">
    <location>
        <begin position="34"/>
        <end position="44"/>
    </location>
</feature>
<dbReference type="EMBL" id="OZ075126">
    <property type="protein sequence ID" value="CAL4938158.1"/>
    <property type="molecule type" value="Genomic_DNA"/>
</dbReference>
<evidence type="ECO:0000256" key="1">
    <source>
        <dbReference type="SAM" id="MobiDB-lite"/>
    </source>
</evidence>
<dbReference type="AlphaFoldDB" id="A0ABC8Y6R6"/>
<feature type="compositionally biased region" description="Low complexity" evidence="1">
    <location>
        <begin position="289"/>
        <end position="300"/>
    </location>
</feature>
<reference evidence="2" key="1">
    <citation type="submission" date="2024-10" db="EMBL/GenBank/DDBJ databases">
        <authorList>
            <person name="Ryan C."/>
        </authorList>
    </citation>
    <scope>NUCLEOTIDE SEQUENCE [LARGE SCALE GENOMIC DNA]</scope>
</reference>